<dbReference type="SFLD" id="SFLDG01016">
    <property type="entry name" value="Prenyltransferase_Like_2"/>
    <property type="match status" value="1"/>
</dbReference>
<dbReference type="InterPro" id="IPR018333">
    <property type="entry name" value="Squalene_cyclase"/>
</dbReference>
<dbReference type="RefSeq" id="WP_245662242.1">
    <property type="nucleotide sequence ID" value="NZ_FMZA01000014.1"/>
</dbReference>
<dbReference type="UniPathway" id="UPA00337"/>
<evidence type="ECO:0000259" key="7">
    <source>
        <dbReference type="Pfam" id="PF13249"/>
    </source>
</evidence>
<accession>A0A1G6NX08</accession>
<comment type="similarity">
    <text evidence="2">Belongs to the terpene cyclase/mutase family.</text>
</comment>
<keyword evidence="3" id="KW-0677">Repeat</keyword>
<dbReference type="GO" id="GO:0016866">
    <property type="term" value="F:intramolecular transferase activity"/>
    <property type="evidence" value="ECO:0007669"/>
    <property type="project" value="InterPro"/>
</dbReference>
<dbReference type="PANTHER" id="PTHR11764">
    <property type="entry name" value="TERPENE CYCLASE/MUTASE FAMILY MEMBER"/>
    <property type="match status" value="1"/>
</dbReference>
<reference evidence="8 9" key="1">
    <citation type="submission" date="2016-10" db="EMBL/GenBank/DDBJ databases">
        <authorList>
            <person name="de Groot N.N."/>
        </authorList>
    </citation>
    <scope>NUCLEOTIDE SEQUENCE [LARGE SCALE GENOMIC DNA]</scope>
    <source>
        <strain evidence="8 9">DSM 45514</strain>
    </source>
</reference>
<evidence type="ECO:0000256" key="5">
    <source>
        <dbReference type="SAM" id="Phobius"/>
    </source>
</evidence>
<dbReference type="InterPro" id="IPR032696">
    <property type="entry name" value="SQ_cyclase_C"/>
</dbReference>
<keyword evidence="5" id="KW-0472">Membrane</keyword>
<dbReference type="GO" id="GO:0005811">
    <property type="term" value="C:lipid droplet"/>
    <property type="evidence" value="ECO:0007669"/>
    <property type="project" value="InterPro"/>
</dbReference>
<dbReference type="NCBIfam" id="TIGR01507">
    <property type="entry name" value="hopene_cyclase"/>
    <property type="match status" value="1"/>
</dbReference>
<dbReference type="InterPro" id="IPR008930">
    <property type="entry name" value="Terpenoid_cyclase/PrenylTrfase"/>
</dbReference>
<evidence type="ECO:0000256" key="1">
    <source>
        <dbReference type="ARBA" id="ARBA00004999"/>
    </source>
</evidence>
<evidence type="ECO:0000256" key="2">
    <source>
        <dbReference type="ARBA" id="ARBA00009755"/>
    </source>
</evidence>
<dbReference type="EMBL" id="FMZA01000014">
    <property type="protein sequence ID" value="SDC71874.1"/>
    <property type="molecule type" value="Genomic_DNA"/>
</dbReference>
<keyword evidence="5" id="KW-1133">Transmembrane helix</keyword>
<name>A0A1G6NX08_9BACL</name>
<comment type="pathway">
    <text evidence="1">Secondary metabolite biosynthesis; hopanoid biosynthesis.</text>
</comment>
<dbReference type="STRING" id="1236220.SAMN04488112_11462"/>
<dbReference type="NCBIfam" id="TIGR01787">
    <property type="entry name" value="squalene_cyclas"/>
    <property type="match status" value="1"/>
</dbReference>
<proteinExistence type="inferred from homology"/>
<dbReference type="Proteomes" id="UP000199387">
    <property type="component" value="Unassembled WGS sequence"/>
</dbReference>
<evidence type="ECO:0000256" key="3">
    <source>
        <dbReference type="ARBA" id="ARBA00022737"/>
    </source>
</evidence>
<keyword evidence="5" id="KW-0812">Transmembrane</keyword>
<protein>
    <submittedName>
        <fullName evidence="8">Sporulene cyclase</fullName>
    </submittedName>
</protein>
<dbReference type="GO" id="GO:0016104">
    <property type="term" value="P:triterpenoid biosynthetic process"/>
    <property type="evidence" value="ECO:0007669"/>
    <property type="project" value="InterPro"/>
</dbReference>
<dbReference type="Pfam" id="PF13243">
    <property type="entry name" value="SQHop_cyclase_C"/>
    <property type="match status" value="1"/>
</dbReference>
<sequence>MVMGQHRDGVEREVDRLTRLLLSRQGGDGRWSFCFESGPMTDAYMILLYRLYGKEPEALQQMAERIRSIGNGDGTWKLFHDEKEGNLSATIESIVGLLYAGVVQPNDPIVNNARQFVRSRGGIHQAGSLTKVMLTLINHYDWSHHPGVPAEFLLLPWWFPINFFDFVGFTRVHVAPILLASNRRFSVDLPGPSLDFSDWMGEKASRSSAIKGMEDFQREIDLGLARLREREGLLKKRALQRGERFLLHRRETDGTLYSYFSTTFLMMFGLMGMGYSKNHPVLRQAMGGLESFLYPVKHGWHLQETTSNLWDTALTTYALQQAGCGPQHPAIRQGLGYLLQRQHTRLADWSLRNPGVPPGGWGFSDINTMNPDLDDTAAVLRAMAPSYRCHPAAWGGSWSRGVGWLLSMQNRDGGWSAFEKNTDKAWPRRLLPFDDAHTVWTDPSTNDLTSRCLAFVGTELGWKWNHPTVARAVRFLERNQEQEGCWFGRWGVTYIYGTWAALTGLAAAGIPRSYPAVQKGIQWLQSVQNEDGGWGESCRSDIERTYIPLKASTPSQTAWALDALITWHDQPTPEIEAGVGALLGMADKQDWRMRYPTGAGLAGQFYIHYHSYRYVWPLVALSHYRNKYVNHYKSHIL</sequence>
<feature type="domain" description="Squalene cyclase C-terminal" evidence="6">
    <location>
        <begin position="307"/>
        <end position="626"/>
    </location>
</feature>
<dbReference type="InterPro" id="IPR032697">
    <property type="entry name" value="SQ_cyclase_N"/>
</dbReference>
<feature type="domain" description="Squalene cyclase N-terminal" evidence="7">
    <location>
        <begin position="15"/>
        <end position="294"/>
    </location>
</feature>
<dbReference type="PANTHER" id="PTHR11764:SF20">
    <property type="entry name" value="LANOSTEROL SYNTHASE"/>
    <property type="match status" value="1"/>
</dbReference>
<dbReference type="Gene3D" id="1.50.10.20">
    <property type="match status" value="2"/>
</dbReference>
<organism evidence="8 9">
    <name type="scientific">Melghirimyces thermohalophilus</name>
    <dbReference type="NCBI Taxonomy" id="1236220"/>
    <lineage>
        <taxon>Bacteria</taxon>
        <taxon>Bacillati</taxon>
        <taxon>Bacillota</taxon>
        <taxon>Bacilli</taxon>
        <taxon>Bacillales</taxon>
        <taxon>Thermoactinomycetaceae</taxon>
        <taxon>Melghirimyces</taxon>
    </lineage>
</organism>
<dbReference type="AlphaFoldDB" id="A0A1G6NX08"/>
<evidence type="ECO:0000313" key="9">
    <source>
        <dbReference type="Proteomes" id="UP000199387"/>
    </source>
</evidence>
<evidence type="ECO:0000313" key="8">
    <source>
        <dbReference type="EMBL" id="SDC71874.1"/>
    </source>
</evidence>
<feature type="transmembrane region" description="Helical" evidence="5">
    <location>
        <begin position="256"/>
        <end position="276"/>
    </location>
</feature>
<keyword evidence="4" id="KW-0413">Isomerase</keyword>
<gene>
    <name evidence="8" type="ORF">SAMN04488112_11462</name>
</gene>
<keyword evidence="9" id="KW-1185">Reference proteome</keyword>
<evidence type="ECO:0000256" key="4">
    <source>
        <dbReference type="ARBA" id="ARBA00023235"/>
    </source>
</evidence>
<dbReference type="InterPro" id="IPR006400">
    <property type="entry name" value="Hopene-cyclase"/>
</dbReference>
<evidence type="ECO:0000259" key="6">
    <source>
        <dbReference type="Pfam" id="PF13243"/>
    </source>
</evidence>
<dbReference type="Pfam" id="PF13249">
    <property type="entry name" value="SQHop_cyclase_N"/>
    <property type="match status" value="1"/>
</dbReference>
<dbReference type="SUPFAM" id="SSF48239">
    <property type="entry name" value="Terpenoid cyclases/Protein prenyltransferases"/>
    <property type="match status" value="2"/>
</dbReference>